<sequence length="89" mass="9010">MSDAPRPAESSLVPLLAVVVPVRNEAENIAPLVDEISAALAGLPHEIIYVDDGSTDGTAAALAGTARRAPALRVLRHAASCGQSAAIVT</sequence>
<keyword evidence="7" id="KW-0472">Membrane</keyword>
<keyword evidence="3 9" id="KW-0808">Transferase</keyword>
<accession>A0A3A9J0C5</accession>
<protein>
    <submittedName>
        <fullName evidence="9">Glycosyltransferase</fullName>
    </submittedName>
</protein>
<feature type="domain" description="Glycosyltransferase 2-like" evidence="8">
    <location>
        <begin position="18"/>
        <end position="88"/>
    </location>
</feature>
<dbReference type="GO" id="GO:0009103">
    <property type="term" value="P:lipopolysaccharide biosynthetic process"/>
    <property type="evidence" value="ECO:0007669"/>
    <property type="project" value="UniProtKB-KW"/>
</dbReference>
<dbReference type="EMBL" id="RAQU01000443">
    <property type="protein sequence ID" value="RKJ98198.1"/>
    <property type="molecule type" value="Genomic_DNA"/>
</dbReference>
<evidence type="ECO:0000259" key="8">
    <source>
        <dbReference type="Pfam" id="PF00535"/>
    </source>
</evidence>
<dbReference type="Proteomes" id="UP000278036">
    <property type="component" value="Unassembled WGS sequence"/>
</dbReference>
<keyword evidence="5" id="KW-0448">Lipopolysaccharide biosynthesis</keyword>
<evidence type="ECO:0000256" key="4">
    <source>
        <dbReference type="ARBA" id="ARBA00022692"/>
    </source>
</evidence>
<keyword evidence="4" id="KW-0812">Transmembrane</keyword>
<dbReference type="PANTHER" id="PTHR48090:SF3">
    <property type="entry name" value="UNDECAPRENYL-PHOSPHATE 4-DEOXY-4-FORMAMIDO-L-ARABINOSE TRANSFERASE"/>
    <property type="match status" value="1"/>
</dbReference>
<gene>
    <name evidence="9" type="ORF">D6Z83_27995</name>
</gene>
<evidence type="ECO:0000313" key="9">
    <source>
        <dbReference type="EMBL" id="RKJ98198.1"/>
    </source>
</evidence>
<comment type="caution">
    <text evidence="9">The sequence shown here is derived from an EMBL/GenBank/DDBJ whole genome shotgun (WGS) entry which is preliminary data.</text>
</comment>
<evidence type="ECO:0000256" key="1">
    <source>
        <dbReference type="ARBA" id="ARBA00022475"/>
    </source>
</evidence>
<name>A0A3A9J0C5_9PROT</name>
<evidence type="ECO:0000313" key="10">
    <source>
        <dbReference type="Proteomes" id="UP000278036"/>
    </source>
</evidence>
<dbReference type="PANTHER" id="PTHR48090">
    <property type="entry name" value="UNDECAPRENYL-PHOSPHATE 4-DEOXY-4-FORMAMIDO-L-ARABINOSE TRANSFERASE-RELATED"/>
    <property type="match status" value="1"/>
</dbReference>
<dbReference type="InterPro" id="IPR050256">
    <property type="entry name" value="Glycosyltransferase_2"/>
</dbReference>
<evidence type="ECO:0000256" key="6">
    <source>
        <dbReference type="ARBA" id="ARBA00022989"/>
    </source>
</evidence>
<proteinExistence type="predicted"/>
<dbReference type="GO" id="GO:0099621">
    <property type="term" value="F:undecaprenyl-phosphate 4-deoxy-4-formamido-L-arabinose transferase activity"/>
    <property type="evidence" value="ECO:0007669"/>
    <property type="project" value="TreeGrafter"/>
</dbReference>
<dbReference type="InParanoid" id="A0A3A9J0C5"/>
<keyword evidence="1" id="KW-1003">Cell membrane</keyword>
<keyword evidence="6" id="KW-1133">Transmembrane helix</keyword>
<evidence type="ECO:0000256" key="2">
    <source>
        <dbReference type="ARBA" id="ARBA00022676"/>
    </source>
</evidence>
<evidence type="ECO:0000256" key="5">
    <source>
        <dbReference type="ARBA" id="ARBA00022985"/>
    </source>
</evidence>
<dbReference type="RefSeq" id="WP_120641279.1">
    <property type="nucleotide sequence ID" value="NZ_RAQU01000443.1"/>
</dbReference>
<dbReference type="GO" id="GO:0005886">
    <property type="term" value="C:plasma membrane"/>
    <property type="evidence" value="ECO:0007669"/>
    <property type="project" value="TreeGrafter"/>
</dbReference>
<dbReference type="SUPFAM" id="SSF53448">
    <property type="entry name" value="Nucleotide-diphospho-sugar transferases"/>
    <property type="match status" value="1"/>
</dbReference>
<dbReference type="Gene3D" id="3.90.550.10">
    <property type="entry name" value="Spore Coat Polysaccharide Biosynthesis Protein SpsA, Chain A"/>
    <property type="match status" value="1"/>
</dbReference>
<dbReference type="Pfam" id="PF00535">
    <property type="entry name" value="Glycos_transf_2"/>
    <property type="match status" value="1"/>
</dbReference>
<organism evidence="9 10">
    <name type="scientific">Teichococcus wenyumeiae</name>
    <dbReference type="NCBI Taxonomy" id="2478470"/>
    <lineage>
        <taxon>Bacteria</taxon>
        <taxon>Pseudomonadati</taxon>
        <taxon>Pseudomonadota</taxon>
        <taxon>Alphaproteobacteria</taxon>
        <taxon>Acetobacterales</taxon>
        <taxon>Roseomonadaceae</taxon>
        <taxon>Roseomonas</taxon>
    </lineage>
</organism>
<dbReference type="InterPro" id="IPR029044">
    <property type="entry name" value="Nucleotide-diphossugar_trans"/>
</dbReference>
<feature type="non-terminal residue" evidence="9">
    <location>
        <position position="89"/>
    </location>
</feature>
<dbReference type="InterPro" id="IPR001173">
    <property type="entry name" value="Glyco_trans_2-like"/>
</dbReference>
<dbReference type="AlphaFoldDB" id="A0A3A9J0C5"/>
<keyword evidence="2" id="KW-0328">Glycosyltransferase</keyword>
<evidence type="ECO:0000256" key="7">
    <source>
        <dbReference type="ARBA" id="ARBA00023136"/>
    </source>
</evidence>
<reference evidence="9 10" key="1">
    <citation type="submission" date="2018-09" db="EMBL/GenBank/DDBJ databases">
        <title>Roseomonas sp. nov., isolated from feces of Tibetan antelopes in the Qinghai-Tibet plateau, China.</title>
        <authorList>
            <person name="Tian Z."/>
        </authorList>
    </citation>
    <scope>NUCLEOTIDE SEQUENCE [LARGE SCALE GENOMIC DNA]</scope>
    <source>
        <strain evidence="9 10">Z24</strain>
    </source>
</reference>
<evidence type="ECO:0000256" key="3">
    <source>
        <dbReference type="ARBA" id="ARBA00022679"/>
    </source>
</evidence>